<gene>
    <name evidence="1" type="ORF">H8699_02760</name>
</gene>
<evidence type="ECO:0000313" key="1">
    <source>
        <dbReference type="EMBL" id="MBC8528359.1"/>
    </source>
</evidence>
<reference evidence="1" key="1">
    <citation type="submission" date="2020-08" db="EMBL/GenBank/DDBJ databases">
        <title>Genome public.</title>
        <authorList>
            <person name="Liu C."/>
            <person name="Sun Q."/>
        </authorList>
    </citation>
    <scope>NUCLEOTIDE SEQUENCE</scope>
    <source>
        <strain evidence="1">NSJ-44</strain>
    </source>
</reference>
<organism evidence="1 2">
    <name type="scientific">Luoshenia tenuis</name>
    <dbReference type="NCBI Taxonomy" id="2763654"/>
    <lineage>
        <taxon>Bacteria</taxon>
        <taxon>Bacillati</taxon>
        <taxon>Bacillota</taxon>
        <taxon>Clostridia</taxon>
        <taxon>Christensenellales</taxon>
        <taxon>Christensenellaceae</taxon>
        <taxon>Luoshenia</taxon>
    </lineage>
</organism>
<evidence type="ECO:0000313" key="2">
    <source>
        <dbReference type="Proteomes" id="UP000654279"/>
    </source>
</evidence>
<accession>A0A926CZS0</accession>
<dbReference type="EMBL" id="JACRSO010000001">
    <property type="protein sequence ID" value="MBC8528359.1"/>
    <property type="molecule type" value="Genomic_DNA"/>
</dbReference>
<dbReference type="Proteomes" id="UP000654279">
    <property type="component" value="Unassembled WGS sequence"/>
</dbReference>
<dbReference type="RefSeq" id="WP_249284382.1">
    <property type="nucleotide sequence ID" value="NZ_JACRSO010000001.1"/>
</dbReference>
<keyword evidence="2" id="KW-1185">Reference proteome</keyword>
<comment type="caution">
    <text evidence="1">The sequence shown here is derived from an EMBL/GenBank/DDBJ whole genome shotgun (WGS) entry which is preliminary data.</text>
</comment>
<sequence length="111" mass="12413">MAMMEGYDATKAQAFIVGKMKESGRYRDEELPFVEKLVGAAIGADQAFMAQSGVLDGEYYDEDDAFEYIVDQVVEALDADEGAELDVAEAVELYMDFNDAFLQENDLVDWE</sequence>
<protein>
    <submittedName>
        <fullName evidence="1">Uncharacterized protein</fullName>
    </submittedName>
</protein>
<name>A0A926CZS0_9FIRM</name>
<proteinExistence type="predicted"/>
<dbReference type="AlphaFoldDB" id="A0A926CZS0"/>